<sequence length="94" mass="10454">MGSEQVIQDVQSYETPTTSVVRAVAELEETDITELEPLYEAIDTNALNVLLDAPGTQIEVTFEYGEYLITVTNGGELTVEECEFTRNPGENPRR</sequence>
<dbReference type="HOGENOM" id="CLU_159738_3_1_2"/>
<reference evidence="2 3" key="1">
    <citation type="submission" date="2012-11" db="EMBL/GenBank/DDBJ databases">
        <title>FINISHED of Natronococcus occultus SP4, DSM 3396.</title>
        <authorList>
            <consortium name="DOE Joint Genome Institute"/>
            <person name="Eisen J."/>
            <person name="Huntemann M."/>
            <person name="Wei C.-L."/>
            <person name="Han J."/>
            <person name="Detter J.C."/>
            <person name="Han C."/>
            <person name="Tapia R."/>
            <person name="Chen A."/>
            <person name="Kyrpides N."/>
            <person name="Mavromatis K."/>
            <person name="Markowitz V."/>
            <person name="Szeto E."/>
            <person name="Ivanova N."/>
            <person name="Mikhailova N."/>
            <person name="Ovchinnikova G."/>
            <person name="Pagani I."/>
            <person name="Pati A."/>
            <person name="Goodwin L."/>
            <person name="Nordberg H.P."/>
            <person name="Cantor M.N."/>
            <person name="Hua S.X."/>
            <person name="Woyke T."/>
            <person name="Eisen J."/>
            <person name="Klenk H.-P."/>
            <person name="Klenk H.-P."/>
        </authorList>
    </citation>
    <scope>NUCLEOTIDE SEQUENCE [LARGE SCALE GENOMIC DNA]</scope>
    <source>
        <strain evidence="2 3">SP4</strain>
    </source>
</reference>
<name>L0K2G2_9EURY</name>
<dbReference type="AlphaFoldDB" id="L0K2G2"/>
<organism evidence="2 3">
    <name type="scientific">Natronococcus occultus SP4</name>
    <dbReference type="NCBI Taxonomy" id="694430"/>
    <lineage>
        <taxon>Archaea</taxon>
        <taxon>Methanobacteriati</taxon>
        <taxon>Methanobacteriota</taxon>
        <taxon>Stenosarchaea group</taxon>
        <taxon>Halobacteria</taxon>
        <taxon>Halobacteriales</taxon>
        <taxon>Natrialbaceae</taxon>
        <taxon>Natronococcus</taxon>
    </lineage>
</organism>
<dbReference type="InterPro" id="IPR040624">
    <property type="entry name" value="HalOD1"/>
</dbReference>
<dbReference type="Pfam" id="PF18545">
    <property type="entry name" value="HalOD1"/>
    <property type="match status" value="1"/>
</dbReference>
<accession>L0K2G2</accession>
<protein>
    <recommendedName>
        <fullName evidence="1">Halobacterial output domain-containing protein</fullName>
    </recommendedName>
</protein>
<gene>
    <name evidence="2" type="ORF">Natoc_2985</name>
</gene>
<evidence type="ECO:0000313" key="3">
    <source>
        <dbReference type="Proteomes" id="UP000010878"/>
    </source>
</evidence>
<keyword evidence="3" id="KW-1185">Reference proteome</keyword>
<dbReference type="eggNOG" id="arCOG08980">
    <property type="taxonomic scope" value="Archaea"/>
</dbReference>
<evidence type="ECO:0000313" key="2">
    <source>
        <dbReference type="EMBL" id="AGB38740.1"/>
    </source>
</evidence>
<dbReference type="Proteomes" id="UP000010878">
    <property type="component" value="Chromosome"/>
</dbReference>
<dbReference type="KEGG" id="nou:Natoc_2985"/>
<feature type="domain" description="Halobacterial output" evidence="1">
    <location>
        <begin position="13"/>
        <end position="81"/>
    </location>
</feature>
<evidence type="ECO:0000259" key="1">
    <source>
        <dbReference type="Pfam" id="PF18545"/>
    </source>
</evidence>
<proteinExistence type="predicted"/>
<dbReference type="EMBL" id="CP003929">
    <property type="protein sequence ID" value="AGB38740.1"/>
    <property type="molecule type" value="Genomic_DNA"/>
</dbReference>